<dbReference type="Gene3D" id="3.80.10.10">
    <property type="entry name" value="Ribonuclease Inhibitor"/>
    <property type="match status" value="1"/>
</dbReference>
<dbReference type="AlphaFoldDB" id="A0AA86QWN5"/>
<name>A0AA86QWN5_9EUKA</name>
<sequence>MKISTLQYLTQLTALWLQSCCLVSLDFLRPLTKLKYLDVYDNLLIYLQPVTELKELAELGARKNYIIDSLAIQQSKFQSLDLNNQEQPAKEQLKVANMMRDVNNPVIKLKQQHQQLSNLKQQEFKFRLKISESLQKQLTKHMQFIERATQLFQQVNPFDGHQ</sequence>
<reference evidence="2 3" key="2">
    <citation type="submission" date="2024-07" db="EMBL/GenBank/DDBJ databases">
        <authorList>
            <person name="Akdeniz Z."/>
        </authorList>
    </citation>
    <scope>NUCLEOTIDE SEQUENCE [LARGE SCALE GENOMIC DNA]</scope>
</reference>
<dbReference type="PROSITE" id="PS51257">
    <property type="entry name" value="PROKAR_LIPOPROTEIN"/>
    <property type="match status" value="1"/>
</dbReference>
<keyword evidence="3" id="KW-1185">Reference proteome</keyword>
<reference evidence="1" key="1">
    <citation type="submission" date="2023-06" db="EMBL/GenBank/DDBJ databases">
        <authorList>
            <person name="Kurt Z."/>
        </authorList>
    </citation>
    <scope>NUCLEOTIDE SEQUENCE</scope>
</reference>
<dbReference type="Proteomes" id="UP001642409">
    <property type="component" value="Unassembled WGS sequence"/>
</dbReference>
<gene>
    <name evidence="1" type="ORF">HINF_LOCUS53188</name>
    <name evidence="2" type="ORF">HINF_LOCUS58075</name>
</gene>
<dbReference type="SUPFAM" id="SSF52058">
    <property type="entry name" value="L domain-like"/>
    <property type="match status" value="1"/>
</dbReference>
<dbReference type="EMBL" id="CATOUU010000991">
    <property type="protein sequence ID" value="CAI9965543.1"/>
    <property type="molecule type" value="Genomic_DNA"/>
</dbReference>
<comment type="caution">
    <text evidence="1">The sequence shown here is derived from an EMBL/GenBank/DDBJ whole genome shotgun (WGS) entry which is preliminary data.</text>
</comment>
<evidence type="ECO:0000313" key="2">
    <source>
        <dbReference type="EMBL" id="CAL6077190.1"/>
    </source>
</evidence>
<organism evidence="1">
    <name type="scientific">Hexamita inflata</name>
    <dbReference type="NCBI Taxonomy" id="28002"/>
    <lineage>
        <taxon>Eukaryota</taxon>
        <taxon>Metamonada</taxon>
        <taxon>Diplomonadida</taxon>
        <taxon>Hexamitidae</taxon>
        <taxon>Hexamitinae</taxon>
        <taxon>Hexamita</taxon>
    </lineage>
</organism>
<evidence type="ECO:0000313" key="1">
    <source>
        <dbReference type="EMBL" id="CAI9965543.1"/>
    </source>
</evidence>
<proteinExistence type="predicted"/>
<dbReference type="EMBL" id="CAXDID020000324">
    <property type="protein sequence ID" value="CAL6077190.1"/>
    <property type="molecule type" value="Genomic_DNA"/>
</dbReference>
<protein>
    <submittedName>
        <fullName evidence="1">Leucine-rich repeat domain superfamily</fullName>
    </submittedName>
    <submittedName>
        <fullName evidence="2">Leucine-rich_repeat domain superfamily</fullName>
    </submittedName>
</protein>
<evidence type="ECO:0000313" key="3">
    <source>
        <dbReference type="Proteomes" id="UP001642409"/>
    </source>
</evidence>
<dbReference type="InterPro" id="IPR032675">
    <property type="entry name" value="LRR_dom_sf"/>
</dbReference>
<accession>A0AA86QWN5</accession>